<feature type="domain" description="UvrD-like helicase C-terminal" evidence="19">
    <location>
        <begin position="500"/>
        <end position="774"/>
    </location>
</feature>
<comment type="catalytic activity">
    <reaction evidence="14 15">
        <text>ATP + H2O = ADP + phosphate + H(+)</text>
        <dbReference type="Rhea" id="RHEA:13065"/>
        <dbReference type="ChEBI" id="CHEBI:15377"/>
        <dbReference type="ChEBI" id="CHEBI:15378"/>
        <dbReference type="ChEBI" id="CHEBI:30616"/>
        <dbReference type="ChEBI" id="CHEBI:43474"/>
        <dbReference type="ChEBI" id="CHEBI:456216"/>
        <dbReference type="EC" id="5.6.2.4"/>
    </reaction>
</comment>
<dbReference type="InterPro" id="IPR014017">
    <property type="entry name" value="DNA_helicase_UvrD-like_C"/>
</dbReference>
<protein>
    <recommendedName>
        <fullName evidence="15">RecBCD enzyme subunit RecB</fullName>
        <ecNumber evidence="15">3.1.11.5</ecNumber>
        <ecNumber evidence="15">5.6.2.4</ecNumber>
    </recommendedName>
    <alternativeName>
        <fullName evidence="15">DNA 3'-5' helicase subunit RecB</fullName>
    </alternativeName>
    <alternativeName>
        <fullName evidence="15">Exonuclease V subunit RecB</fullName>
        <shortName evidence="15">ExoV subunit RecB</shortName>
    </alternativeName>
    <alternativeName>
        <fullName evidence="15">Helicase/nuclease RecBCD subunit RecB</fullName>
    </alternativeName>
</protein>
<keyword evidence="4 15" id="KW-0227">DNA damage</keyword>
<dbReference type="InterPro" id="IPR011604">
    <property type="entry name" value="PDDEXK-like_dom_sf"/>
</dbReference>
<sequence>MSDTPLALRCPLRGSRLIEASAGTGKTFTISALYLRLVLGHGGDNGFTRELLPPDILVVTFTEAATQELRDRIRARLVQAAQAFRGELQEIDPILQGLLDDIDPAHYASAARKLDIAGQWMDQAAVSTIHSWCQRMLREHAFDSGSLFEQTLETDQSDLLAEVVRDYWREHCYPLQGEALLWVRQHWQQPDELGRLIKPWMSSASAPEEGDLQQLLTRAMQQAASELEQIRRPWAPWLEELQAFYEQACAAGHFNGNKLKPSIYEPRLAQLRAWCDGVGKLEFKNGDHFKRFTHEGLRDACKKGIELDLPPGICAALDDMATLEQRLAALPDPAEPALRHAAWWISQRFEREKQRRAQMGFDDMLTRLDAALQGPNGERLAEVIRRQFPVALIDEFQDTDPLQYRIFDSIYRVGQSDPDTALLLIGDPKQAIYSFRGADIHTYLKAREATDGRHENLDTNFRSSRNMVEAVNGVFSQAETSWNNGAFLFRGGQGEPNPLPFLPVAARGRSEVWTVRGQPAPALTAWHLASAEPLTAEDYRREMAARCATAMVELLQAGQAGDAGFDDPQGGLQPVRPADMAVLVRTGREAQAIRDALAARGVRSVYLSDKDSVLATRQAEDVLRWLRACADPGNDRLLRAALATATLALSWAELEQLNQDERRWERWVERFRSYRHIWLRQGVLPMLHRFMHDFHLPARLVRQGDGERQLTNLLHLAELLQQAARELDGEQALIRHLSESIRRVQQGGAAEEQVLRLESDAELVKVVTIHKSKGLEYPLVFLPFIAHSRPVKKGEPVRLHSDGESTWVMNPDDEQTQQADRERLGEDLRLLYVALTRARHACWLGLADLRRGNSRASVLHEGAAAWLLGGGERLATTEGLARWLVSWQDIPGVAVSPAPEAADSHYQPEPGDSSALHERTPGHAPFEPWWISSYSALVTGGDAPDSPLSAQMADDDRRPQFLPLRPGEAPTIHRFPRGPQPGTFLHGLLELAGAEGFGHFADPQLSRERLRPRCVRRGWEQWSDCLADWLAGLLRRPGLVPGTGLALADLVDGQYQVELEFMFSAARVDVQQVDQLICERTLGGQPRAVLMRDRLNGMFKGFIDLVFEHGGRYYVVDYKSNWLGTDAQAYTPEAMTAAVLEHRYDLQYIFYLLALHRQLQARLPDYDYDRHMGGALYWFVRGSEGQSGGLWHQCPPRELIEQLDQLFAGRLAEVAT</sequence>
<feature type="region of interest" description="Nuclease activity, interacts with RecD and RecA" evidence="15">
    <location>
        <begin position="928"/>
        <end position="1216"/>
    </location>
</feature>
<evidence type="ECO:0000256" key="2">
    <source>
        <dbReference type="ARBA" id="ARBA00022723"/>
    </source>
</evidence>
<feature type="binding site" evidence="15">
    <location>
        <position position="1117"/>
    </location>
    <ligand>
        <name>Mg(2+)</name>
        <dbReference type="ChEBI" id="CHEBI:18420"/>
    </ligand>
</feature>
<dbReference type="InterPro" id="IPR000212">
    <property type="entry name" value="DNA_helicase_UvrD/REP"/>
</dbReference>
<evidence type="ECO:0000256" key="14">
    <source>
        <dbReference type="ARBA" id="ARBA00048988"/>
    </source>
</evidence>
<evidence type="ECO:0000259" key="18">
    <source>
        <dbReference type="PROSITE" id="PS51198"/>
    </source>
</evidence>
<comment type="subunit">
    <text evidence="15">Heterotrimer of RecB, RecC and RecD. All subunits contribute to DNA-binding. Interacts with RecA.</text>
</comment>
<dbReference type="EMBL" id="BMNN01000008">
    <property type="protein sequence ID" value="GGJ08885.1"/>
    <property type="molecule type" value="Genomic_DNA"/>
</dbReference>
<dbReference type="NCBIfam" id="TIGR00609">
    <property type="entry name" value="recB"/>
    <property type="match status" value="1"/>
</dbReference>
<keyword evidence="1 15" id="KW-0540">Nuclease</keyword>
<keyword evidence="5 15" id="KW-0378">Hydrolase</keyword>
<evidence type="ECO:0000256" key="8">
    <source>
        <dbReference type="ARBA" id="ARBA00022840"/>
    </source>
</evidence>
<accession>A0ABQ2CWH2</accession>
<dbReference type="EC" id="3.1.11.5" evidence="15"/>
<keyword evidence="12 15" id="KW-0413">Isomerase</keyword>
<evidence type="ECO:0000256" key="4">
    <source>
        <dbReference type="ARBA" id="ARBA00022763"/>
    </source>
</evidence>
<keyword evidence="8 15" id="KW-0067">ATP-binding</keyword>
<evidence type="ECO:0000256" key="11">
    <source>
        <dbReference type="ARBA" id="ARBA00023204"/>
    </source>
</evidence>
<comment type="similarity">
    <text evidence="15">Belongs to the helicase family. UvrD subfamily.</text>
</comment>
<dbReference type="Pfam" id="PF12705">
    <property type="entry name" value="PDDEXK_1"/>
    <property type="match status" value="1"/>
</dbReference>
<dbReference type="InterPro" id="IPR004586">
    <property type="entry name" value="RecB"/>
</dbReference>
<dbReference type="Gene3D" id="1.10.3170.10">
    <property type="entry name" value="Recbcd, chain B, domain 2"/>
    <property type="match status" value="1"/>
</dbReference>
<keyword evidence="9 15" id="KW-0460">Magnesium</keyword>
<keyword evidence="7 15" id="KW-0269">Exonuclease</keyword>
<comment type="cofactor">
    <cofactor evidence="15">
        <name>Mg(2+)</name>
        <dbReference type="ChEBI" id="CHEBI:18420"/>
    </cofactor>
    <text evidence="15">Binds 1 Mg(2+) ion per subunit.</text>
</comment>
<dbReference type="PROSITE" id="PS51217">
    <property type="entry name" value="UVRD_HELICASE_CTER"/>
    <property type="match status" value="1"/>
</dbReference>
<comment type="caution">
    <text evidence="20">The sequence shown here is derived from an EMBL/GenBank/DDBJ whole genome shotgun (WGS) entry which is preliminary data.</text>
</comment>
<evidence type="ECO:0000256" key="17">
    <source>
        <dbReference type="SAM" id="MobiDB-lite"/>
    </source>
</evidence>
<dbReference type="RefSeq" id="WP_188637215.1">
    <property type="nucleotide sequence ID" value="NZ_BMNN01000008.1"/>
</dbReference>
<feature type="active site" description="For nuclease activity" evidence="15">
    <location>
        <position position="1117"/>
    </location>
</feature>
<dbReference type="InterPro" id="IPR014016">
    <property type="entry name" value="UvrD-like_ATP-bd"/>
</dbReference>
<dbReference type="InterPro" id="IPR011335">
    <property type="entry name" value="Restrct_endonuc-II-like"/>
</dbReference>
<organism evidence="20 21">
    <name type="scientific">Halopseudomonas pertucinogena</name>
    <dbReference type="NCBI Taxonomy" id="86175"/>
    <lineage>
        <taxon>Bacteria</taxon>
        <taxon>Pseudomonadati</taxon>
        <taxon>Pseudomonadota</taxon>
        <taxon>Gammaproteobacteria</taxon>
        <taxon>Pseudomonadales</taxon>
        <taxon>Pseudomonadaceae</taxon>
        <taxon>Halopseudomonas</taxon>
    </lineage>
</organism>
<evidence type="ECO:0000256" key="13">
    <source>
        <dbReference type="ARBA" id="ARBA00034617"/>
    </source>
</evidence>
<dbReference type="PANTHER" id="PTHR11070">
    <property type="entry name" value="UVRD / RECB / PCRA DNA HELICASE FAMILY MEMBER"/>
    <property type="match status" value="1"/>
</dbReference>
<comment type="domain">
    <text evidence="15">The N-terminal DNA-binding domain is a ssDNA-dependent ATPase and has ATP-dependent 3'-5' helicase function. This domain interacts with RecC.</text>
</comment>
<evidence type="ECO:0000256" key="15">
    <source>
        <dbReference type="HAMAP-Rule" id="MF_01485"/>
    </source>
</evidence>
<feature type="domain" description="UvrD-like helicase ATP-binding" evidence="18">
    <location>
        <begin position="1"/>
        <end position="464"/>
    </location>
</feature>
<feature type="binding site" evidence="16">
    <location>
        <begin position="20"/>
        <end position="27"/>
    </location>
    <ligand>
        <name>ATP</name>
        <dbReference type="ChEBI" id="CHEBI:30616"/>
    </ligand>
</feature>
<feature type="binding site" evidence="15">
    <location>
        <position position="986"/>
    </location>
    <ligand>
        <name>Mg(2+)</name>
        <dbReference type="ChEBI" id="CHEBI:18420"/>
    </ligand>
</feature>
<dbReference type="HAMAP" id="MF_01485">
    <property type="entry name" value="RecB"/>
    <property type="match status" value="1"/>
</dbReference>
<evidence type="ECO:0000256" key="6">
    <source>
        <dbReference type="ARBA" id="ARBA00022806"/>
    </source>
</evidence>
<comment type="catalytic activity">
    <reaction evidence="15">
        <text>Exonucleolytic cleavage (in the presence of ATP) in either 5'- to 3'- or 3'- to 5'-direction to yield 5'-phosphooligonucleotides.</text>
        <dbReference type="EC" id="3.1.11.5"/>
    </reaction>
</comment>
<evidence type="ECO:0000256" key="12">
    <source>
        <dbReference type="ARBA" id="ARBA00023235"/>
    </source>
</evidence>
<evidence type="ECO:0000256" key="10">
    <source>
        <dbReference type="ARBA" id="ARBA00023125"/>
    </source>
</evidence>
<dbReference type="Gene3D" id="1.10.486.10">
    <property type="entry name" value="PCRA, domain 4"/>
    <property type="match status" value="1"/>
</dbReference>
<comment type="miscellaneous">
    <text evidence="15">In the RecBCD complex, RecB has a slow 3'-5' helicase, an exonuclease activity and loads RecA onto ssDNA, RecD has a fast 5'-3' helicase activity, while RecC stimulates the ATPase and processivity of the RecB helicase and contributes to recognition of the Chi site.</text>
</comment>
<dbReference type="PROSITE" id="PS51198">
    <property type="entry name" value="UVRD_HELICASE_ATP_BIND"/>
    <property type="match status" value="1"/>
</dbReference>
<dbReference type="CDD" id="cd22352">
    <property type="entry name" value="RecB_C-like"/>
    <property type="match status" value="1"/>
</dbReference>
<dbReference type="SUPFAM" id="SSF52980">
    <property type="entry name" value="Restriction endonuclease-like"/>
    <property type="match status" value="1"/>
</dbReference>
<evidence type="ECO:0000256" key="7">
    <source>
        <dbReference type="ARBA" id="ARBA00022839"/>
    </source>
</evidence>
<keyword evidence="2 15" id="KW-0479">Metal-binding</keyword>
<dbReference type="EC" id="5.6.2.4" evidence="15"/>
<dbReference type="InterPro" id="IPR027417">
    <property type="entry name" value="P-loop_NTPase"/>
</dbReference>
<comment type="function">
    <text evidence="15">A helicase/nuclease that prepares dsDNA breaks (DSB) for recombinational DNA repair. Binds to DSBs and unwinds DNA via a highly rapid and processive ATP-dependent bidirectional helicase activity. Unwinds dsDNA until it encounters a Chi (crossover hotspot instigator) sequence from the 3' direction. Cuts ssDNA a few nucleotides 3' to the Chi site. The properties and activities of the enzyme are changed at Chi. The Chi-altered holoenzyme produces a long 3'-ssDNA overhang and facilitates RecA-binding to the ssDNA for homologous DNA recombination and repair. Holoenzyme degrades any linearized DNA that is unable to undergo homologous recombination. In the holoenzyme this subunit contributes ATPase, 3'-5' helicase, exonuclease activity and loads RecA onto ssDNA.</text>
</comment>
<feature type="binding site" evidence="15">
    <location>
        <position position="1104"/>
    </location>
    <ligand>
        <name>Mg(2+)</name>
        <dbReference type="ChEBI" id="CHEBI:18420"/>
    </ligand>
</feature>
<keyword evidence="6 15" id="KW-0347">Helicase</keyword>
<dbReference type="Gene3D" id="3.40.50.300">
    <property type="entry name" value="P-loop containing nucleotide triphosphate hydrolases"/>
    <property type="match status" value="2"/>
</dbReference>
<keyword evidence="3 15" id="KW-0547">Nucleotide-binding</keyword>
<evidence type="ECO:0000256" key="16">
    <source>
        <dbReference type="PROSITE-ProRule" id="PRU00560"/>
    </source>
</evidence>
<evidence type="ECO:0000256" key="5">
    <source>
        <dbReference type="ARBA" id="ARBA00022801"/>
    </source>
</evidence>
<dbReference type="Pfam" id="PF00580">
    <property type="entry name" value="UvrD-helicase"/>
    <property type="match status" value="1"/>
</dbReference>
<feature type="region of interest" description="Disordered" evidence="17">
    <location>
        <begin position="896"/>
        <end position="919"/>
    </location>
</feature>
<evidence type="ECO:0000256" key="3">
    <source>
        <dbReference type="ARBA" id="ARBA00022741"/>
    </source>
</evidence>
<comment type="catalytic activity">
    <reaction evidence="13 15">
        <text>Couples ATP hydrolysis with the unwinding of duplex DNA by translocating in the 3'-5' direction.</text>
        <dbReference type="EC" id="5.6.2.4"/>
    </reaction>
</comment>
<dbReference type="Pfam" id="PF13361">
    <property type="entry name" value="UvrD_C"/>
    <property type="match status" value="1"/>
</dbReference>
<comment type="domain">
    <text evidence="15">The C-terminal domain has nuclease activity and interacts with RecD. It interacts with RecA, facilitating its loading onto ssDNA.</text>
</comment>
<reference evidence="21" key="1">
    <citation type="journal article" date="2019" name="Int. J. Syst. Evol. Microbiol.">
        <title>The Global Catalogue of Microorganisms (GCM) 10K type strain sequencing project: providing services to taxonomists for standard genome sequencing and annotation.</title>
        <authorList>
            <consortium name="The Broad Institute Genomics Platform"/>
            <consortium name="The Broad Institute Genome Sequencing Center for Infectious Disease"/>
            <person name="Wu L."/>
            <person name="Ma J."/>
        </authorList>
    </citation>
    <scope>NUCLEOTIDE SEQUENCE [LARGE SCALE GENOMIC DNA]</scope>
    <source>
        <strain evidence="21">JCM 11590</strain>
    </source>
</reference>
<evidence type="ECO:0000259" key="19">
    <source>
        <dbReference type="PROSITE" id="PS51217"/>
    </source>
</evidence>
<keyword evidence="11 15" id="KW-0234">DNA repair</keyword>
<proteinExistence type="inferred from homology"/>
<evidence type="ECO:0000256" key="9">
    <source>
        <dbReference type="ARBA" id="ARBA00022842"/>
    </source>
</evidence>
<name>A0ABQ2CWH2_9GAMM</name>
<gene>
    <name evidence="15 20" type="primary">recB</name>
    <name evidence="20" type="ORF">GCM10009083_27290</name>
</gene>
<evidence type="ECO:0000313" key="21">
    <source>
        <dbReference type="Proteomes" id="UP000633263"/>
    </source>
</evidence>
<dbReference type="SUPFAM" id="SSF52540">
    <property type="entry name" value="P-loop containing nucleoside triphosphate hydrolases"/>
    <property type="match status" value="1"/>
</dbReference>
<evidence type="ECO:0000313" key="20">
    <source>
        <dbReference type="EMBL" id="GGJ08885.1"/>
    </source>
</evidence>
<feature type="region of interest" description="DNA-binding and helicase activity, interacts with RecC" evidence="15">
    <location>
        <begin position="1"/>
        <end position="886"/>
    </location>
</feature>
<evidence type="ECO:0000256" key="1">
    <source>
        <dbReference type="ARBA" id="ARBA00022722"/>
    </source>
</evidence>
<keyword evidence="10 15" id="KW-0238">DNA-binding</keyword>
<dbReference type="Proteomes" id="UP000633263">
    <property type="component" value="Unassembled WGS sequence"/>
</dbReference>
<keyword evidence="21" id="KW-1185">Reference proteome</keyword>
<dbReference type="InterPro" id="IPR038726">
    <property type="entry name" value="PDDEXK_AddAB-type"/>
</dbReference>
<dbReference type="Gene3D" id="3.90.320.10">
    <property type="match status" value="1"/>
</dbReference>
<dbReference type="PANTHER" id="PTHR11070:SF23">
    <property type="entry name" value="RECBCD ENZYME SUBUNIT RECB"/>
    <property type="match status" value="1"/>
</dbReference>